<evidence type="ECO:0000313" key="1">
    <source>
        <dbReference type="EMBL" id="PIP19807.1"/>
    </source>
</evidence>
<reference evidence="1 2" key="1">
    <citation type="submission" date="2017-09" db="EMBL/GenBank/DDBJ databases">
        <title>Depth-based differentiation of microbial function through sediment-hosted aquifers and enrichment of novel symbionts in the deep terrestrial subsurface.</title>
        <authorList>
            <person name="Probst A.J."/>
            <person name="Ladd B."/>
            <person name="Jarett J.K."/>
            <person name="Geller-Mcgrath D.E."/>
            <person name="Sieber C.M."/>
            <person name="Emerson J.B."/>
            <person name="Anantharaman K."/>
            <person name="Thomas B.C."/>
            <person name="Malmstrom R."/>
            <person name="Stieglmeier M."/>
            <person name="Klingl A."/>
            <person name="Woyke T."/>
            <person name="Ryan C.M."/>
            <person name="Banfield J.F."/>
        </authorList>
    </citation>
    <scope>NUCLEOTIDE SEQUENCE [LARGE SCALE GENOMIC DNA]</scope>
    <source>
        <strain evidence="1">CG23_combo_of_CG06-09_8_20_14_all_41_10</strain>
    </source>
</reference>
<evidence type="ECO:0000313" key="2">
    <source>
        <dbReference type="Proteomes" id="UP000231292"/>
    </source>
</evidence>
<accession>A0A2G9YKN2</accession>
<protein>
    <submittedName>
        <fullName evidence="1">Uncharacterized protein</fullName>
    </submittedName>
</protein>
<name>A0A2G9YKN2_9BACT</name>
<comment type="caution">
    <text evidence="1">The sequence shown here is derived from an EMBL/GenBank/DDBJ whole genome shotgun (WGS) entry which is preliminary data.</text>
</comment>
<dbReference type="EMBL" id="PCRK01000016">
    <property type="protein sequence ID" value="PIP19807.1"/>
    <property type="molecule type" value="Genomic_DNA"/>
</dbReference>
<organism evidence="1 2">
    <name type="scientific">Candidatus Sherwoodlollariibacterium unditelluris</name>
    <dbReference type="NCBI Taxonomy" id="1974757"/>
    <lineage>
        <taxon>Bacteria</taxon>
        <taxon>Pseudomonadati</taxon>
        <taxon>Candidatus Omnitrophota</taxon>
        <taxon>Candidatus Sherwoodlollariibacterium</taxon>
    </lineage>
</organism>
<dbReference type="AlphaFoldDB" id="A0A2G9YKN2"/>
<dbReference type="Proteomes" id="UP000231292">
    <property type="component" value="Unassembled WGS sequence"/>
</dbReference>
<sequence length="80" mass="9130">MSEITRKSEIILYQAEDGKTKLEVRPSDVTIAKNYLNAKEVACCFAIAFDYDEWRYAVNETEKRELPAGIGTIGIEVERE</sequence>
<gene>
    <name evidence="1" type="ORF">COX41_00885</name>
</gene>
<proteinExistence type="predicted"/>